<evidence type="ECO:0000256" key="1">
    <source>
        <dbReference type="SAM" id="MobiDB-lite"/>
    </source>
</evidence>
<dbReference type="PRINTS" id="PR00111">
    <property type="entry name" value="ABHYDROLASE"/>
</dbReference>
<keyword evidence="5" id="KW-1185">Reference proteome</keyword>
<dbReference type="PANTHER" id="PTHR46438:SF11">
    <property type="entry name" value="LIPASE-RELATED"/>
    <property type="match status" value="1"/>
</dbReference>
<dbReference type="EMBL" id="CP071090">
    <property type="protein sequence ID" value="QSQ26333.1"/>
    <property type="molecule type" value="Genomic_DNA"/>
</dbReference>
<evidence type="ECO:0000259" key="3">
    <source>
        <dbReference type="Pfam" id="PF00561"/>
    </source>
</evidence>
<feature type="chain" id="PRO_5045619731" evidence="2">
    <location>
        <begin position="23"/>
        <end position="326"/>
    </location>
</feature>
<dbReference type="InterPro" id="IPR029058">
    <property type="entry name" value="AB_hydrolase_fold"/>
</dbReference>
<dbReference type="SUPFAM" id="SSF53474">
    <property type="entry name" value="alpha/beta-Hydrolases"/>
    <property type="match status" value="1"/>
</dbReference>
<reference evidence="4 5" key="1">
    <citation type="submission" date="2021-02" db="EMBL/GenBank/DDBJ databases">
        <title>De Novo genome assembly of isolated myxobacteria.</title>
        <authorList>
            <person name="Stevens D.C."/>
        </authorList>
    </citation>
    <scope>NUCLEOTIDE SEQUENCE [LARGE SCALE GENOMIC DNA]</scope>
    <source>
        <strain evidence="5">SCPEA02</strain>
    </source>
</reference>
<organism evidence="4 5">
    <name type="scientific">Pyxidicoccus parkwayensis</name>
    <dbReference type="NCBI Taxonomy" id="2813578"/>
    <lineage>
        <taxon>Bacteria</taxon>
        <taxon>Pseudomonadati</taxon>
        <taxon>Myxococcota</taxon>
        <taxon>Myxococcia</taxon>
        <taxon>Myxococcales</taxon>
        <taxon>Cystobacterineae</taxon>
        <taxon>Myxococcaceae</taxon>
        <taxon>Pyxidicoccus</taxon>
    </lineage>
</organism>
<dbReference type="GO" id="GO:0016787">
    <property type="term" value="F:hydrolase activity"/>
    <property type="evidence" value="ECO:0007669"/>
    <property type="project" value="UniProtKB-KW"/>
</dbReference>
<evidence type="ECO:0000313" key="4">
    <source>
        <dbReference type="EMBL" id="QSQ26333.1"/>
    </source>
</evidence>
<protein>
    <submittedName>
        <fullName evidence="4">Alpha/beta hydrolase</fullName>
    </submittedName>
</protein>
<sequence length="326" mass="36046">MVHKRKALAGVAVLLLVSGALAASVAPELPAAEAEARYATPPSRFLEVDGLRIHYRDQGQGPLLVLLHGSNASLFTWEGWVRELSSHYRVISLDLPGHGLTGPDPKQRYTWTGMAEVLEAFRARLGLERFHLAGNSMGGAVAWHYALLHPEHVDRLILVDAAGYPRDEPAPLVFRLARTPVLGELLSHVTPRQVIEKNVRAVYGDPSKVKEADVDRYYALLLREGNREATRERLRATTDDGLWRRLGEVRAPTLVLWGAKDTWILPRYGERFDRDVPDSRLVVYPGLGHVPMEEDPASTAADVRRFLSEEGTVTAPRAPDSGAATP</sequence>
<accession>A0ABX7P775</accession>
<evidence type="ECO:0000313" key="5">
    <source>
        <dbReference type="Proteomes" id="UP000662747"/>
    </source>
</evidence>
<feature type="domain" description="AB hydrolase-1" evidence="3">
    <location>
        <begin position="62"/>
        <end position="296"/>
    </location>
</feature>
<gene>
    <name evidence="4" type="ORF">JY651_15970</name>
</gene>
<dbReference type="Proteomes" id="UP000662747">
    <property type="component" value="Chromosome"/>
</dbReference>
<keyword evidence="2" id="KW-0732">Signal</keyword>
<dbReference type="InterPro" id="IPR000073">
    <property type="entry name" value="AB_hydrolase_1"/>
</dbReference>
<proteinExistence type="predicted"/>
<feature type="signal peptide" evidence="2">
    <location>
        <begin position="1"/>
        <end position="22"/>
    </location>
</feature>
<feature type="region of interest" description="Disordered" evidence="1">
    <location>
        <begin position="307"/>
        <end position="326"/>
    </location>
</feature>
<dbReference type="RefSeq" id="WP_206727881.1">
    <property type="nucleotide sequence ID" value="NZ_CP071090.1"/>
</dbReference>
<dbReference type="Gene3D" id="3.40.50.1820">
    <property type="entry name" value="alpha/beta hydrolase"/>
    <property type="match status" value="1"/>
</dbReference>
<keyword evidence="4" id="KW-0378">Hydrolase</keyword>
<name>A0ABX7P775_9BACT</name>
<evidence type="ECO:0000256" key="2">
    <source>
        <dbReference type="SAM" id="SignalP"/>
    </source>
</evidence>
<dbReference type="PANTHER" id="PTHR46438">
    <property type="entry name" value="ALPHA/BETA-HYDROLASES SUPERFAMILY PROTEIN"/>
    <property type="match status" value="1"/>
</dbReference>
<dbReference type="Pfam" id="PF00561">
    <property type="entry name" value="Abhydrolase_1"/>
    <property type="match status" value="1"/>
</dbReference>